<dbReference type="Proteomes" id="UP001234178">
    <property type="component" value="Unassembled WGS sequence"/>
</dbReference>
<accession>A0ABR0ADH9</accession>
<evidence type="ECO:0000256" key="1">
    <source>
        <dbReference type="SAM" id="MobiDB-lite"/>
    </source>
</evidence>
<feature type="compositionally biased region" description="Basic and acidic residues" evidence="1">
    <location>
        <begin position="95"/>
        <end position="109"/>
    </location>
</feature>
<protein>
    <submittedName>
        <fullName evidence="2">Uncharacterized protein</fullName>
    </submittedName>
</protein>
<feature type="region of interest" description="Disordered" evidence="1">
    <location>
        <begin position="89"/>
        <end position="109"/>
    </location>
</feature>
<evidence type="ECO:0000313" key="2">
    <source>
        <dbReference type="EMBL" id="KAK4023178.1"/>
    </source>
</evidence>
<comment type="caution">
    <text evidence="2">The sequence shown here is derived from an EMBL/GenBank/DDBJ whole genome shotgun (WGS) entry which is preliminary data.</text>
</comment>
<sequence>MNPLAALLTKRNTASEEGKRVLNFARIVNDGATSTTPHVHSFPLKNSLLTHLPAPANKIREFKEMLWRHVKRIFYGKKWSKKLFQTYTASGRMGGDPRRCERTADGRRR</sequence>
<name>A0ABR0ADH9_9CRUS</name>
<reference evidence="2 3" key="1">
    <citation type="journal article" date="2023" name="Nucleic Acids Res.">
        <title>The hologenome of Daphnia magna reveals possible DNA methylation and microbiome-mediated evolution of the host genome.</title>
        <authorList>
            <person name="Chaturvedi A."/>
            <person name="Li X."/>
            <person name="Dhandapani V."/>
            <person name="Marshall H."/>
            <person name="Kissane S."/>
            <person name="Cuenca-Cambronero M."/>
            <person name="Asole G."/>
            <person name="Calvet F."/>
            <person name="Ruiz-Romero M."/>
            <person name="Marangio P."/>
            <person name="Guigo R."/>
            <person name="Rago D."/>
            <person name="Mirbahai L."/>
            <person name="Eastwood N."/>
            <person name="Colbourne J.K."/>
            <person name="Zhou J."/>
            <person name="Mallon E."/>
            <person name="Orsini L."/>
        </authorList>
    </citation>
    <scope>NUCLEOTIDE SEQUENCE [LARGE SCALE GENOMIC DNA]</scope>
    <source>
        <strain evidence="2">LRV0_1</strain>
    </source>
</reference>
<evidence type="ECO:0000313" key="3">
    <source>
        <dbReference type="Proteomes" id="UP001234178"/>
    </source>
</evidence>
<keyword evidence="3" id="KW-1185">Reference proteome</keyword>
<organism evidence="2 3">
    <name type="scientific">Daphnia magna</name>
    <dbReference type="NCBI Taxonomy" id="35525"/>
    <lineage>
        <taxon>Eukaryota</taxon>
        <taxon>Metazoa</taxon>
        <taxon>Ecdysozoa</taxon>
        <taxon>Arthropoda</taxon>
        <taxon>Crustacea</taxon>
        <taxon>Branchiopoda</taxon>
        <taxon>Diplostraca</taxon>
        <taxon>Cladocera</taxon>
        <taxon>Anomopoda</taxon>
        <taxon>Daphniidae</taxon>
        <taxon>Daphnia</taxon>
    </lineage>
</organism>
<gene>
    <name evidence="2" type="ORF">OUZ56_008605</name>
</gene>
<proteinExistence type="predicted"/>
<dbReference type="EMBL" id="JAOYFB010000037">
    <property type="protein sequence ID" value="KAK4023178.1"/>
    <property type="molecule type" value="Genomic_DNA"/>
</dbReference>